<name>A0A6S6SXR8_9BACT</name>
<dbReference type="Pfam" id="PF02518">
    <property type="entry name" value="HATPase_c"/>
    <property type="match status" value="1"/>
</dbReference>
<keyword evidence="4" id="KW-0808">Transferase</keyword>
<evidence type="ECO:0000259" key="10">
    <source>
        <dbReference type="PROSITE" id="PS50110"/>
    </source>
</evidence>
<dbReference type="PANTHER" id="PTHR45339:SF1">
    <property type="entry name" value="HYBRID SIGNAL TRANSDUCTION HISTIDINE KINASE J"/>
    <property type="match status" value="1"/>
</dbReference>
<dbReference type="EMBL" id="CACVAR010000190">
    <property type="protein sequence ID" value="CAA6809455.1"/>
    <property type="molecule type" value="Genomic_DNA"/>
</dbReference>
<dbReference type="Gene3D" id="1.10.287.130">
    <property type="match status" value="1"/>
</dbReference>
<dbReference type="InterPro" id="IPR005467">
    <property type="entry name" value="His_kinase_dom"/>
</dbReference>
<dbReference type="Pfam" id="PF00512">
    <property type="entry name" value="HisKA"/>
    <property type="match status" value="1"/>
</dbReference>
<comment type="catalytic activity">
    <reaction evidence="1">
        <text>ATP + protein L-histidine = ADP + protein N-phospho-L-histidine.</text>
        <dbReference type="EC" id="2.7.13.3"/>
    </reaction>
</comment>
<dbReference type="CDD" id="cd16922">
    <property type="entry name" value="HATPase_EvgS-ArcB-TorS-like"/>
    <property type="match status" value="1"/>
</dbReference>
<dbReference type="InterPro" id="IPR004358">
    <property type="entry name" value="Sig_transdc_His_kin-like_C"/>
</dbReference>
<sequence>MDEARVKRIVNRERNARKESERLLEQKSTELYEINQNLEQLVKERTEKLTTALKNANIAMKTKDDFVSNMSHEIRTPLNAIMGFVEIMKSHEYNETAFANYLNIIHDSSESLLKIINDILDFSKLQSGQFEISEIEVDLKEKFEHGYSLFSKLAEEKDIDFFITFSKDFPEALFVDDVRVMQVVSNFVSNALKFTPKEGMVSIKVTYDHAIGELLVKVIDTGIGIKEEAQAKVFNSFEQEDRTVTREYGGTGLGLSISKQLIELMSGTIVFRSTPGKGSVFGFKIPLSVGEVKSKEPTIEKSGIENFDGKILVAEDNEVNILLISLLLEEFSVPFDIVENGLLAIEAVKNNRYKLVLMDNQMPKLSGKDATVEIRKFDNEIPIVALSASALKTEEKEFLDIGMNDVLTKPINTVELLDILEKYK</sequence>
<dbReference type="PRINTS" id="PR00344">
    <property type="entry name" value="BCTRLSENSOR"/>
</dbReference>
<evidence type="ECO:0000256" key="4">
    <source>
        <dbReference type="ARBA" id="ARBA00022679"/>
    </source>
</evidence>
<dbReference type="SMART" id="SM00388">
    <property type="entry name" value="HisKA"/>
    <property type="match status" value="1"/>
</dbReference>
<keyword evidence="3 7" id="KW-0597">Phosphoprotein</keyword>
<feature type="coiled-coil region" evidence="8">
    <location>
        <begin position="6"/>
        <end position="55"/>
    </location>
</feature>
<evidence type="ECO:0000256" key="7">
    <source>
        <dbReference type="PROSITE-ProRule" id="PRU00169"/>
    </source>
</evidence>
<dbReference type="GO" id="GO:0000155">
    <property type="term" value="F:phosphorelay sensor kinase activity"/>
    <property type="evidence" value="ECO:0007669"/>
    <property type="project" value="InterPro"/>
</dbReference>
<organism evidence="11">
    <name type="scientific">uncultured Sulfurovum sp</name>
    <dbReference type="NCBI Taxonomy" id="269237"/>
    <lineage>
        <taxon>Bacteria</taxon>
        <taxon>Pseudomonadati</taxon>
        <taxon>Campylobacterota</taxon>
        <taxon>Epsilonproteobacteria</taxon>
        <taxon>Campylobacterales</taxon>
        <taxon>Sulfurovaceae</taxon>
        <taxon>Sulfurovum</taxon>
        <taxon>environmental samples</taxon>
    </lineage>
</organism>
<dbReference type="CDD" id="cd17546">
    <property type="entry name" value="REC_hyHK_CKI1_RcsC-like"/>
    <property type="match status" value="1"/>
</dbReference>
<evidence type="ECO:0000256" key="1">
    <source>
        <dbReference type="ARBA" id="ARBA00000085"/>
    </source>
</evidence>
<feature type="domain" description="Response regulatory" evidence="10">
    <location>
        <begin position="310"/>
        <end position="424"/>
    </location>
</feature>
<dbReference type="InterPro" id="IPR036097">
    <property type="entry name" value="HisK_dim/P_sf"/>
</dbReference>
<evidence type="ECO:0000256" key="2">
    <source>
        <dbReference type="ARBA" id="ARBA00012438"/>
    </source>
</evidence>
<keyword evidence="5 11" id="KW-0418">Kinase</keyword>
<dbReference type="InterPro" id="IPR011006">
    <property type="entry name" value="CheY-like_superfamily"/>
</dbReference>
<dbReference type="AlphaFoldDB" id="A0A6S6SXR8"/>
<gene>
    <name evidence="11" type="ORF">HELGO_WM39639</name>
</gene>
<dbReference type="InterPro" id="IPR036890">
    <property type="entry name" value="HATPase_C_sf"/>
</dbReference>
<feature type="domain" description="Histidine kinase" evidence="9">
    <location>
        <begin position="69"/>
        <end position="289"/>
    </location>
</feature>
<evidence type="ECO:0000256" key="6">
    <source>
        <dbReference type="ARBA" id="ARBA00023012"/>
    </source>
</evidence>
<accession>A0A6S6SXR8</accession>
<dbReference type="SMART" id="SM00448">
    <property type="entry name" value="REC"/>
    <property type="match status" value="1"/>
</dbReference>
<dbReference type="FunFam" id="3.30.565.10:FF:000010">
    <property type="entry name" value="Sensor histidine kinase RcsC"/>
    <property type="match status" value="1"/>
</dbReference>
<dbReference type="SUPFAM" id="SSF52172">
    <property type="entry name" value="CheY-like"/>
    <property type="match status" value="1"/>
</dbReference>
<dbReference type="SMART" id="SM00387">
    <property type="entry name" value="HATPase_c"/>
    <property type="match status" value="1"/>
</dbReference>
<proteinExistence type="predicted"/>
<keyword evidence="6" id="KW-0902">Two-component regulatory system</keyword>
<evidence type="ECO:0000256" key="3">
    <source>
        <dbReference type="ARBA" id="ARBA00022553"/>
    </source>
</evidence>
<dbReference type="EC" id="2.7.13.3" evidence="2"/>
<dbReference type="Gene3D" id="3.30.565.10">
    <property type="entry name" value="Histidine kinase-like ATPase, C-terminal domain"/>
    <property type="match status" value="1"/>
</dbReference>
<dbReference type="SUPFAM" id="SSF55874">
    <property type="entry name" value="ATPase domain of HSP90 chaperone/DNA topoisomerase II/histidine kinase"/>
    <property type="match status" value="1"/>
</dbReference>
<protein>
    <recommendedName>
        <fullName evidence="2">histidine kinase</fullName>
        <ecNumber evidence="2">2.7.13.3</ecNumber>
    </recommendedName>
</protein>
<evidence type="ECO:0000256" key="5">
    <source>
        <dbReference type="ARBA" id="ARBA00022777"/>
    </source>
</evidence>
<dbReference type="InterPro" id="IPR003594">
    <property type="entry name" value="HATPase_dom"/>
</dbReference>
<keyword evidence="8" id="KW-0175">Coiled coil</keyword>
<dbReference type="InterPro" id="IPR001789">
    <property type="entry name" value="Sig_transdc_resp-reg_receiver"/>
</dbReference>
<dbReference type="SUPFAM" id="SSF47384">
    <property type="entry name" value="Homodimeric domain of signal transducing histidine kinase"/>
    <property type="match status" value="1"/>
</dbReference>
<evidence type="ECO:0000313" key="11">
    <source>
        <dbReference type="EMBL" id="CAA6809455.1"/>
    </source>
</evidence>
<feature type="modified residue" description="4-aspartylphosphate" evidence="7">
    <location>
        <position position="359"/>
    </location>
</feature>
<dbReference type="CDD" id="cd00082">
    <property type="entry name" value="HisKA"/>
    <property type="match status" value="1"/>
</dbReference>
<dbReference type="Pfam" id="PF00072">
    <property type="entry name" value="Response_reg"/>
    <property type="match status" value="1"/>
</dbReference>
<dbReference type="PROSITE" id="PS50109">
    <property type="entry name" value="HIS_KIN"/>
    <property type="match status" value="1"/>
</dbReference>
<evidence type="ECO:0000256" key="8">
    <source>
        <dbReference type="SAM" id="Coils"/>
    </source>
</evidence>
<dbReference type="PROSITE" id="PS50110">
    <property type="entry name" value="RESPONSE_REGULATORY"/>
    <property type="match status" value="1"/>
</dbReference>
<dbReference type="Gene3D" id="3.40.50.2300">
    <property type="match status" value="1"/>
</dbReference>
<dbReference type="PANTHER" id="PTHR45339">
    <property type="entry name" value="HYBRID SIGNAL TRANSDUCTION HISTIDINE KINASE J"/>
    <property type="match status" value="1"/>
</dbReference>
<dbReference type="FunFam" id="1.10.287.130:FF:000001">
    <property type="entry name" value="Two-component sensor histidine kinase"/>
    <property type="match status" value="1"/>
</dbReference>
<dbReference type="InterPro" id="IPR003661">
    <property type="entry name" value="HisK_dim/P_dom"/>
</dbReference>
<reference evidence="11" key="1">
    <citation type="submission" date="2020-01" db="EMBL/GenBank/DDBJ databases">
        <authorList>
            <person name="Meier V. D."/>
            <person name="Meier V D."/>
        </authorList>
    </citation>
    <scope>NUCLEOTIDE SEQUENCE</scope>
    <source>
        <strain evidence="11">HLG_WM_MAG_03</strain>
    </source>
</reference>
<evidence type="ECO:0000259" key="9">
    <source>
        <dbReference type="PROSITE" id="PS50109"/>
    </source>
</evidence>